<dbReference type="PaxDb" id="1114965-Spaf_0266"/>
<dbReference type="SUPFAM" id="SSF46689">
    <property type="entry name" value="Homeodomain-like"/>
    <property type="match status" value="1"/>
</dbReference>
<dbReference type="EMBL" id="CP003122">
    <property type="protein sequence ID" value="AFJ25289.1"/>
    <property type="molecule type" value="Genomic_DNA"/>
</dbReference>
<evidence type="ECO:0000259" key="3">
    <source>
        <dbReference type="PROSITE" id="PS50977"/>
    </source>
</evidence>
<evidence type="ECO:0000256" key="1">
    <source>
        <dbReference type="ARBA" id="ARBA00023125"/>
    </source>
</evidence>
<keyword evidence="1 2" id="KW-0238">DNA-binding</keyword>
<dbReference type="eggNOG" id="COG1309">
    <property type="taxonomic scope" value="Bacteria"/>
</dbReference>
<dbReference type="Gene3D" id="1.10.357.10">
    <property type="entry name" value="Tetracycline Repressor, domain 2"/>
    <property type="match status" value="1"/>
</dbReference>
<gene>
    <name evidence="4" type="ORF">Spaf_0266</name>
</gene>
<dbReference type="InterPro" id="IPR001647">
    <property type="entry name" value="HTH_TetR"/>
</dbReference>
<dbReference type="KEGG" id="scf:Spaf_0266"/>
<accession>I1ZJR5</accession>
<evidence type="ECO:0000256" key="2">
    <source>
        <dbReference type="PROSITE-ProRule" id="PRU00335"/>
    </source>
</evidence>
<feature type="domain" description="HTH tetR-type" evidence="3">
    <location>
        <begin position="16"/>
        <end position="76"/>
    </location>
</feature>
<dbReference type="HOGENOM" id="CLU_069356_40_4_9"/>
<dbReference type="PATRIC" id="fig|1114965.3.peg.258"/>
<reference evidence="4 5" key="1">
    <citation type="journal article" date="2012" name="PLoS ONE">
        <title>Complete Genome and Transcriptomes of Streptococcus parasanguinis FW213: Phylogenic Relations and Potential Virulence Mechanisms.</title>
        <authorList>
            <person name="Geng J."/>
            <person name="Chiu C.H."/>
            <person name="Tang P."/>
            <person name="Chen Y."/>
            <person name="Shieh H.R."/>
            <person name="Hu S."/>
            <person name="Chen Y.Y."/>
        </authorList>
    </citation>
    <scope>NUCLEOTIDE SEQUENCE [LARGE SCALE GENOMIC DNA]</scope>
    <source>
        <strain evidence="4 5">FW213</strain>
    </source>
</reference>
<dbReference type="InterPro" id="IPR009057">
    <property type="entry name" value="Homeodomain-like_sf"/>
</dbReference>
<dbReference type="SUPFAM" id="SSF48498">
    <property type="entry name" value="Tetracyclin repressor-like, C-terminal domain"/>
    <property type="match status" value="1"/>
</dbReference>
<sequence>MYTLIRKGGQMKRNTEELKEKLILVGIEEIRTNGIDRMSMRTIAQKCGVTHGAPYKHFGSKDRYIQVVMEHLSMFFLKNMIQGIDTSIDARTQLTLMGCNFVRFAQDETYLFEALFIKFPYNYLELSQETISVNSSLPGFEHFKSVALRLKDEENLSSSDAEILIHFWSFIAGLALLVRSPVGESFKENDVQKTVRTMLDIYIKGDS</sequence>
<dbReference type="PROSITE" id="PS50977">
    <property type="entry name" value="HTH_TETR_2"/>
    <property type="match status" value="1"/>
</dbReference>
<dbReference type="Pfam" id="PF00440">
    <property type="entry name" value="TetR_N"/>
    <property type="match status" value="1"/>
</dbReference>
<organism evidence="4 5">
    <name type="scientific">Streptococcus parasanguinis FW213</name>
    <dbReference type="NCBI Taxonomy" id="1114965"/>
    <lineage>
        <taxon>Bacteria</taxon>
        <taxon>Bacillati</taxon>
        <taxon>Bacillota</taxon>
        <taxon>Bacilli</taxon>
        <taxon>Lactobacillales</taxon>
        <taxon>Streptococcaceae</taxon>
        <taxon>Streptococcus</taxon>
    </lineage>
</organism>
<dbReference type="AlphaFoldDB" id="I1ZJR5"/>
<evidence type="ECO:0000313" key="5">
    <source>
        <dbReference type="Proteomes" id="UP000002865"/>
    </source>
</evidence>
<name>I1ZJR5_STRPA</name>
<protein>
    <submittedName>
        <fullName evidence="4">Putative transcriptional regulator</fullName>
    </submittedName>
</protein>
<evidence type="ECO:0000313" key="4">
    <source>
        <dbReference type="EMBL" id="AFJ25289.1"/>
    </source>
</evidence>
<proteinExistence type="predicted"/>
<dbReference type="InterPro" id="IPR036271">
    <property type="entry name" value="Tet_transcr_reg_TetR-rel_C_sf"/>
</dbReference>
<dbReference type="STRING" id="1114965.Spaf_0266"/>
<feature type="DNA-binding region" description="H-T-H motif" evidence="2">
    <location>
        <begin position="39"/>
        <end position="58"/>
    </location>
</feature>
<dbReference type="Proteomes" id="UP000002865">
    <property type="component" value="Chromosome"/>
</dbReference>
<dbReference type="GO" id="GO:0003677">
    <property type="term" value="F:DNA binding"/>
    <property type="evidence" value="ECO:0007669"/>
    <property type="project" value="UniProtKB-UniRule"/>
</dbReference>